<accession>Q0YP81</accession>
<evidence type="ECO:0000313" key="2">
    <source>
        <dbReference type="Proteomes" id="UP000004162"/>
    </source>
</evidence>
<evidence type="ECO:0000313" key="1">
    <source>
        <dbReference type="EMBL" id="EAT58107.1"/>
    </source>
</evidence>
<comment type="caution">
    <text evidence="1">The sequence shown here is derived from an EMBL/GenBank/DDBJ whole genome shotgun (WGS) entry which is preliminary data.</text>
</comment>
<proteinExistence type="predicted"/>
<dbReference type="Proteomes" id="UP000004162">
    <property type="component" value="Unassembled WGS sequence"/>
</dbReference>
<keyword evidence="2" id="KW-1185">Reference proteome</keyword>
<gene>
    <name evidence="1" type="ORF">CferDRAFT_0094</name>
</gene>
<dbReference type="RefSeq" id="WP_006367298.1">
    <property type="nucleotide sequence ID" value="NZ_AASE01000032.1"/>
</dbReference>
<sequence length="104" mass="11711">MKKQLQEIIDQIEACRFKTAYEALKAMSTDPSISEELVEVAELARIEIGVTEKRKELEPKGGFYAKCAVLRLQEALGDTDAAERLLLLKEQMNLTLDAQVNSRN</sequence>
<reference evidence="1 2" key="2">
    <citation type="submission" date="2006-07" db="EMBL/GenBank/DDBJ databases">
        <title>Sequencing of the draft genome and assembly of Chlorobium ferroxidans DSM 13031.</title>
        <authorList>
            <consortium name="US DOE Joint Genome Institute (JGI-PGF)"/>
            <person name="Copeland A."/>
            <person name="Lucas S."/>
            <person name="Lapidus A."/>
            <person name="Barry K."/>
            <person name="Glavina del Rio T."/>
            <person name="Dalin E."/>
            <person name="Tice H."/>
            <person name="Bruce D."/>
            <person name="Pitluck S."/>
            <person name="Richardson P."/>
        </authorList>
    </citation>
    <scope>NUCLEOTIDE SEQUENCE [LARGE SCALE GENOMIC DNA]</scope>
    <source>
        <strain evidence="1 2">DSM 13031</strain>
    </source>
</reference>
<organism evidence="1 2">
    <name type="scientific">Chlorobium ferrooxidans DSM 13031</name>
    <dbReference type="NCBI Taxonomy" id="377431"/>
    <lineage>
        <taxon>Bacteria</taxon>
        <taxon>Pseudomonadati</taxon>
        <taxon>Chlorobiota</taxon>
        <taxon>Chlorobiia</taxon>
        <taxon>Chlorobiales</taxon>
        <taxon>Chlorobiaceae</taxon>
        <taxon>Chlorobium/Pelodictyon group</taxon>
        <taxon>Chlorobium</taxon>
    </lineage>
</organism>
<protein>
    <submittedName>
        <fullName evidence="1">Uncharacterized protein</fullName>
    </submittedName>
</protein>
<name>Q0YP81_9CHLB</name>
<dbReference type="EMBL" id="AASE01000032">
    <property type="protein sequence ID" value="EAT58107.1"/>
    <property type="molecule type" value="Genomic_DNA"/>
</dbReference>
<dbReference type="AlphaFoldDB" id="Q0YP81"/>
<reference evidence="1 2" key="1">
    <citation type="submission" date="2006-07" db="EMBL/GenBank/DDBJ databases">
        <title>Annotation of the draft genome assembly of Chlorobium ferroxidans DSM 13031.</title>
        <authorList>
            <consortium name="US DOE Joint Genome Institute (JGI-ORNL)"/>
            <person name="Larimer F."/>
            <person name="Land M."/>
            <person name="Hauser L."/>
        </authorList>
    </citation>
    <scope>NUCLEOTIDE SEQUENCE [LARGE SCALE GENOMIC DNA]</scope>
    <source>
        <strain evidence="1 2">DSM 13031</strain>
    </source>
</reference>